<organism evidence="4 5">
    <name type="scientific">Paenibacillus konkukensis</name>
    <dbReference type="NCBI Taxonomy" id="2020716"/>
    <lineage>
        <taxon>Bacteria</taxon>
        <taxon>Bacillati</taxon>
        <taxon>Bacillota</taxon>
        <taxon>Bacilli</taxon>
        <taxon>Bacillales</taxon>
        <taxon>Paenibacillaceae</taxon>
        <taxon>Paenibacillus</taxon>
    </lineage>
</organism>
<evidence type="ECO:0000313" key="4">
    <source>
        <dbReference type="EMBL" id="UQZ84340.1"/>
    </source>
</evidence>
<sequence length="245" mass="28581">MFLKEWNDLPESMKVENVRKYYDALYKVRYKLFVKRIFDIVSALFIAIIFLPLISVISVAIKIDSAGPVFFRQTRVTQYGKHFRIYKFRTMVNDAEKIGTQVTIHNDYRVTKIGKILRKFRLDEIPQVFNIIIGDMSFVGTRPEVPRYVERYTDLMMATLFLPAGLTSEASIKYKDEEKILENVESADNTYIELILPKKMELNLKGIEEFSLLNEFTLLVQTAFAVFNRGKSSDNNNYNNRLKGI</sequence>
<evidence type="ECO:0000259" key="3">
    <source>
        <dbReference type="Pfam" id="PF02397"/>
    </source>
</evidence>
<dbReference type="EC" id="2.7.8.-" evidence="4"/>
<keyword evidence="5" id="KW-1185">Reference proteome</keyword>
<evidence type="ECO:0000256" key="2">
    <source>
        <dbReference type="SAM" id="Phobius"/>
    </source>
</evidence>
<dbReference type="PANTHER" id="PTHR30576:SF0">
    <property type="entry name" value="UNDECAPRENYL-PHOSPHATE N-ACETYLGALACTOSAMINYL 1-PHOSPHATE TRANSFERASE-RELATED"/>
    <property type="match status" value="1"/>
</dbReference>
<dbReference type="RefSeq" id="WP_249860115.1">
    <property type="nucleotide sequence ID" value="NZ_CP027059.1"/>
</dbReference>
<dbReference type="Proteomes" id="UP001057134">
    <property type="component" value="Chromosome"/>
</dbReference>
<keyword evidence="2" id="KW-0472">Membrane</keyword>
<proteinExistence type="inferred from homology"/>
<evidence type="ECO:0000313" key="5">
    <source>
        <dbReference type="Proteomes" id="UP001057134"/>
    </source>
</evidence>
<keyword evidence="2" id="KW-0812">Transmembrane</keyword>
<dbReference type="EMBL" id="CP027059">
    <property type="protein sequence ID" value="UQZ84340.1"/>
    <property type="molecule type" value="Genomic_DNA"/>
</dbReference>
<gene>
    <name evidence="4" type="primary">tuaA</name>
    <name evidence="4" type="ORF">SK3146_03586</name>
</gene>
<feature type="domain" description="Bacterial sugar transferase" evidence="3">
    <location>
        <begin position="35"/>
        <end position="227"/>
    </location>
</feature>
<reference evidence="4" key="2">
    <citation type="journal article" date="2021" name="J Anim Sci Technol">
        <title>Complete genome sequence of Paenibacillus konkukensis sp. nov. SK3146 as a potential probiotic strain.</title>
        <authorList>
            <person name="Jung H.I."/>
            <person name="Park S."/>
            <person name="Niu K.M."/>
            <person name="Lee S.W."/>
            <person name="Kothari D."/>
            <person name="Yi K.J."/>
            <person name="Kim S.K."/>
        </authorList>
    </citation>
    <scope>NUCLEOTIDE SEQUENCE</scope>
    <source>
        <strain evidence="4">SK3146</strain>
    </source>
</reference>
<reference evidence="4" key="1">
    <citation type="submission" date="2018-02" db="EMBL/GenBank/DDBJ databases">
        <authorList>
            <person name="Kim S.-K."/>
            <person name="Jung H.-I."/>
            <person name="Lee S.-W."/>
        </authorList>
    </citation>
    <scope>NUCLEOTIDE SEQUENCE</scope>
    <source>
        <strain evidence="4">SK3146</strain>
    </source>
</reference>
<comment type="similarity">
    <text evidence="1">Belongs to the bacterial sugar transferase family.</text>
</comment>
<feature type="transmembrane region" description="Helical" evidence="2">
    <location>
        <begin position="37"/>
        <end position="61"/>
    </location>
</feature>
<keyword evidence="4" id="KW-0808">Transferase</keyword>
<name>A0ABY4RQU9_9BACL</name>
<keyword evidence="2" id="KW-1133">Transmembrane helix</keyword>
<dbReference type="GO" id="GO:0016740">
    <property type="term" value="F:transferase activity"/>
    <property type="evidence" value="ECO:0007669"/>
    <property type="project" value="UniProtKB-KW"/>
</dbReference>
<dbReference type="PANTHER" id="PTHR30576">
    <property type="entry name" value="COLANIC BIOSYNTHESIS UDP-GLUCOSE LIPID CARRIER TRANSFERASE"/>
    <property type="match status" value="1"/>
</dbReference>
<dbReference type="Pfam" id="PF02397">
    <property type="entry name" value="Bac_transf"/>
    <property type="match status" value="1"/>
</dbReference>
<protein>
    <submittedName>
        <fullName evidence="4">Undecaprenyl-phosphate N-acetylgalactosaminyl 1-phosphate transferase</fullName>
        <ecNumber evidence="4">2.7.8.-</ecNumber>
    </submittedName>
</protein>
<evidence type="ECO:0000256" key="1">
    <source>
        <dbReference type="ARBA" id="ARBA00006464"/>
    </source>
</evidence>
<accession>A0ABY4RQU9</accession>
<dbReference type="InterPro" id="IPR003362">
    <property type="entry name" value="Bact_transf"/>
</dbReference>